<gene>
    <name evidence="10" type="ORF">FHY64_07090</name>
</gene>
<dbReference type="InterPro" id="IPR050366">
    <property type="entry name" value="BP-dependent_transpt_permease"/>
</dbReference>
<dbReference type="GO" id="GO:0005886">
    <property type="term" value="C:plasma membrane"/>
    <property type="evidence" value="ECO:0007669"/>
    <property type="project" value="UniProtKB-SubCell"/>
</dbReference>
<dbReference type="AlphaFoldDB" id="A0A5C5GHV9"/>
<dbReference type="Pfam" id="PF12911">
    <property type="entry name" value="OppC_N"/>
    <property type="match status" value="1"/>
</dbReference>
<feature type="transmembrane region" description="Helical" evidence="7">
    <location>
        <begin position="244"/>
        <end position="263"/>
    </location>
</feature>
<accession>A0A5C5GHV9</accession>
<evidence type="ECO:0000313" key="11">
    <source>
        <dbReference type="Proteomes" id="UP000314011"/>
    </source>
</evidence>
<dbReference type="CDD" id="cd06261">
    <property type="entry name" value="TM_PBP2"/>
    <property type="match status" value="1"/>
</dbReference>
<keyword evidence="11" id="KW-1185">Reference proteome</keyword>
<protein>
    <submittedName>
        <fullName evidence="10">ABC transporter permease</fullName>
    </submittedName>
</protein>
<dbReference type="PANTHER" id="PTHR43386">
    <property type="entry name" value="OLIGOPEPTIDE TRANSPORT SYSTEM PERMEASE PROTEIN APPC"/>
    <property type="match status" value="1"/>
</dbReference>
<evidence type="ECO:0000259" key="9">
    <source>
        <dbReference type="PROSITE" id="PS50928"/>
    </source>
</evidence>
<reference evidence="10 11" key="1">
    <citation type="submission" date="2019-06" db="EMBL/GenBank/DDBJ databases">
        <title>Genome of new Rhodobacteraceae sp. SM1903.</title>
        <authorList>
            <person name="Ren X."/>
        </authorList>
    </citation>
    <scope>NUCLEOTIDE SEQUENCE [LARGE SCALE GENOMIC DNA]</scope>
    <source>
        <strain evidence="10 11">SM1903</strain>
    </source>
</reference>
<dbReference type="InterPro" id="IPR035906">
    <property type="entry name" value="MetI-like_sf"/>
</dbReference>
<feature type="transmembrane region" description="Helical" evidence="7">
    <location>
        <begin position="183"/>
        <end position="204"/>
    </location>
</feature>
<evidence type="ECO:0000256" key="2">
    <source>
        <dbReference type="ARBA" id="ARBA00022448"/>
    </source>
</evidence>
<feature type="transmembrane region" description="Helical" evidence="7">
    <location>
        <begin position="352"/>
        <end position="370"/>
    </location>
</feature>
<evidence type="ECO:0000313" key="10">
    <source>
        <dbReference type="EMBL" id="TNY33036.1"/>
    </source>
</evidence>
<sequence length="383" mass="41792">MSIAPEMWEPLPKEAERPAESGPVQGFWAGAAARLVRHKPAMAGLVFIVVLITAAIFGPAASPWTYFEQDLELSNLPPVHSPYRVGDQRVFVNSGNLGLYEVGEDGSITALIRPDERDMINRRSIWAIDGREVVLDYSVRPAILTVDGAPAEQEGRTLNRAHPFGTDQLGRDVLVRQLYGARISLMVAAAAVLTNFVIGVLYGGISGYLGGRVDTVMMRIVEIVATIPLTLYVILMMVVLQSGLWSVILAIGSVYWVDMARIVRGQILTLKAQDYVAAARTMGAPTSRILFRHLLPNAFGPILVTLTMLIPSAIFIESFMSFIGLGVTPPQASWGTLTSEAVETLRTYPHQLFFPALAISLTMLAFNFLGDGLRDALDPRLSQ</sequence>
<keyword evidence="3" id="KW-1003">Cell membrane</keyword>
<dbReference type="Pfam" id="PF00528">
    <property type="entry name" value="BPD_transp_1"/>
    <property type="match status" value="1"/>
</dbReference>
<comment type="similarity">
    <text evidence="7">Belongs to the binding-protein-dependent transport system permease family.</text>
</comment>
<dbReference type="InterPro" id="IPR000515">
    <property type="entry name" value="MetI-like"/>
</dbReference>
<feature type="domain" description="ABC transmembrane type-1" evidence="9">
    <location>
        <begin position="181"/>
        <end position="370"/>
    </location>
</feature>
<comment type="caution">
    <text evidence="10">The sequence shown here is derived from an EMBL/GenBank/DDBJ whole genome shotgun (WGS) entry which is preliminary data.</text>
</comment>
<dbReference type="OrthoDB" id="9766870at2"/>
<keyword evidence="5 7" id="KW-1133">Transmembrane helix</keyword>
<feature type="transmembrane region" description="Helical" evidence="7">
    <location>
        <begin position="298"/>
        <end position="316"/>
    </location>
</feature>
<name>A0A5C5GHV9_9RHOB</name>
<evidence type="ECO:0000256" key="4">
    <source>
        <dbReference type="ARBA" id="ARBA00022692"/>
    </source>
</evidence>
<dbReference type="InterPro" id="IPR025966">
    <property type="entry name" value="OppC_N"/>
</dbReference>
<feature type="transmembrane region" description="Helical" evidence="7">
    <location>
        <begin position="44"/>
        <end position="67"/>
    </location>
</feature>
<feature type="region of interest" description="Disordered" evidence="8">
    <location>
        <begin position="1"/>
        <end position="20"/>
    </location>
</feature>
<dbReference type="EMBL" id="VFFF01000001">
    <property type="protein sequence ID" value="TNY33036.1"/>
    <property type="molecule type" value="Genomic_DNA"/>
</dbReference>
<dbReference type="Gene3D" id="1.10.3720.10">
    <property type="entry name" value="MetI-like"/>
    <property type="match status" value="1"/>
</dbReference>
<dbReference type="RefSeq" id="WP_140193719.1">
    <property type="nucleotide sequence ID" value="NZ_CP065915.1"/>
</dbReference>
<proteinExistence type="inferred from homology"/>
<dbReference type="GO" id="GO:0055085">
    <property type="term" value="P:transmembrane transport"/>
    <property type="evidence" value="ECO:0007669"/>
    <property type="project" value="InterPro"/>
</dbReference>
<evidence type="ECO:0000256" key="8">
    <source>
        <dbReference type="SAM" id="MobiDB-lite"/>
    </source>
</evidence>
<evidence type="ECO:0000256" key="3">
    <source>
        <dbReference type="ARBA" id="ARBA00022475"/>
    </source>
</evidence>
<dbReference type="PANTHER" id="PTHR43386:SF22">
    <property type="entry name" value="OLIGOPEPTIDE TRANSPORT SYSTEM PERMEASE PROTEIN OPPC"/>
    <property type="match status" value="1"/>
</dbReference>
<keyword evidence="2 7" id="KW-0813">Transport</keyword>
<dbReference type="PROSITE" id="PS50928">
    <property type="entry name" value="ABC_TM1"/>
    <property type="match status" value="1"/>
</dbReference>
<feature type="transmembrane region" description="Helical" evidence="7">
    <location>
        <begin position="216"/>
        <end position="238"/>
    </location>
</feature>
<evidence type="ECO:0000256" key="6">
    <source>
        <dbReference type="ARBA" id="ARBA00023136"/>
    </source>
</evidence>
<dbReference type="SUPFAM" id="SSF161098">
    <property type="entry name" value="MetI-like"/>
    <property type="match status" value="1"/>
</dbReference>
<comment type="subcellular location">
    <subcellularLocation>
        <location evidence="1 7">Cell membrane</location>
        <topology evidence="1 7">Multi-pass membrane protein</topology>
    </subcellularLocation>
</comment>
<dbReference type="Proteomes" id="UP000314011">
    <property type="component" value="Unassembled WGS sequence"/>
</dbReference>
<evidence type="ECO:0000256" key="1">
    <source>
        <dbReference type="ARBA" id="ARBA00004651"/>
    </source>
</evidence>
<evidence type="ECO:0000256" key="7">
    <source>
        <dbReference type="RuleBase" id="RU363032"/>
    </source>
</evidence>
<evidence type="ECO:0000256" key="5">
    <source>
        <dbReference type="ARBA" id="ARBA00022989"/>
    </source>
</evidence>
<keyword evidence="4 7" id="KW-0812">Transmembrane</keyword>
<keyword evidence="6 7" id="KW-0472">Membrane</keyword>
<organism evidence="10 11">
    <name type="scientific">Pelagovum pacificum</name>
    <dbReference type="NCBI Taxonomy" id="2588711"/>
    <lineage>
        <taxon>Bacteria</taxon>
        <taxon>Pseudomonadati</taxon>
        <taxon>Pseudomonadota</taxon>
        <taxon>Alphaproteobacteria</taxon>
        <taxon>Rhodobacterales</taxon>
        <taxon>Paracoccaceae</taxon>
        <taxon>Pelagovum</taxon>
    </lineage>
</organism>